<keyword evidence="1" id="KW-1133">Transmembrane helix</keyword>
<feature type="transmembrane region" description="Helical" evidence="1">
    <location>
        <begin position="100"/>
        <end position="122"/>
    </location>
</feature>
<dbReference type="EMBL" id="JAZDUE010000004">
    <property type="protein sequence ID" value="MEE4022588.1"/>
    <property type="molecule type" value="Genomic_DNA"/>
</dbReference>
<feature type="transmembrane region" description="Helical" evidence="1">
    <location>
        <begin position="182"/>
        <end position="202"/>
    </location>
</feature>
<sequence>MTNTQALLLTPTGADEFVAPGGPSRETVLRMCGTALSISGVLTLTGGVLHPIVDGEAHSVAALTAPGTPLAQALIGIGTVLVILGLPGMYAWMRPRIGMAGFIGILTYLIANIVTGAAHLTIELFVAHPLAANPETAHLIADNGHMIESRGVEVLNVVGGLAMLLGMALLGASLLRNRTVPRWIAILTLLGMAGFFLPIPAVQGISGFVYEAPRSIAFAAIGVLMVRHPRGLRRWFRRAQSNKDTAGA</sequence>
<evidence type="ECO:0000313" key="3">
    <source>
        <dbReference type="Proteomes" id="UP001335729"/>
    </source>
</evidence>
<evidence type="ECO:0000256" key="1">
    <source>
        <dbReference type="SAM" id="Phobius"/>
    </source>
</evidence>
<dbReference type="Proteomes" id="UP001335729">
    <property type="component" value="Unassembled WGS sequence"/>
</dbReference>
<reference evidence="2 3" key="1">
    <citation type="submission" date="2024-01" db="EMBL/GenBank/DDBJ databases">
        <title>Draft genome sequence of Gordonia sp. PKS22-38.</title>
        <authorList>
            <person name="Suphannarot A."/>
            <person name="Mingma R."/>
        </authorList>
    </citation>
    <scope>NUCLEOTIDE SEQUENCE [LARGE SCALE GENOMIC DNA]</scope>
    <source>
        <strain evidence="2 3">PKS22-38</strain>
    </source>
</reference>
<feature type="transmembrane region" description="Helical" evidence="1">
    <location>
        <begin position="73"/>
        <end position="93"/>
    </location>
</feature>
<evidence type="ECO:0008006" key="4">
    <source>
        <dbReference type="Google" id="ProtNLM"/>
    </source>
</evidence>
<keyword evidence="1" id="KW-0812">Transmembrane</keyword>
<feature type="transmembrane region" description="Helical" evidence="1">
    <location>
        <begin position="34"/>
        <end position="53"/>
    </location>
</feature>
<keyword evidence="1" id="KW-0472">Membrane</keyword>
<feature type="transmembrane region" description="Helical" evidence="1">
    <location>
        <begin position="154"/>
        <end position="175"/>
    </location>
</feature>
<protein>
    <recommendedName>
        <fullName evidence="4">DUF4386 family protein</fullName>
    </recommendedName>
</protein>
<comment type="caution">
    <text evidence="2">The sequence shown here is derived from an EMBL/GenBank/DDBJ whole genome shotgun (WGS) entry which is preliminary data.</text>
</comment>
<keyword evidence="3" id="KW-1185">Reference proteome</keyword>
<evidence type="ECO:0000313" key="2">
    <source>
        <dbReference type="EMBL" id="MEE4022588.1"/>
    </source>
</evidence>
<organism evidence="2 3">
    <name type="scientific">Gordonia prachuapensis</name>
    <dbReference type="NCBI Taxonomy" id="3115651"/>
    <lineage>
        <taxon>Bacteria</taxon>
        <taxon>Bacillati</taxon>
        <taxon>Actinomycetota</taxon>
        <taxon>Actinomycetes</taxon>
        <taxon>Mycobacteriales</taxon>
        <taxon>Gordoniaceae</taxon>
        <taxon>Gordonia</taxon>
    </lineage>
</organism>
<accession>A0ABU7MQJ6</accession>
<feature type="transmembrane region" description="Helical" evidence="1">
    <location>
        <begin position="208"/>
        <end position="226"/>
    </location>
</feature>
<dbReference type="RefSeq" id="WP_330503899.1">
    <property type="nucleotide sequence ID" value="NZ_JAZDUE010000004.1"/>
</dbReference>
<proteinExistence type="predicted"/>
<name>A0ABU7MQJ6_9ACTN</name>
<gene>
    <name evidence="2" type="ORF">V1Y59_05810</name>
</gene>